<evidence type="ECO:0000256" key="2">
    <source>
        <dbReference type="ARBA" id="ARBA00022801"/>
    </source>
</evidence>
<feature type="domain" description="Phosphotyrosine protein phosphatase I" evidence="5">
    <location>
        <begin position="2"/>
        <end position="147"/>
    </location>
</feature>
<keyword evidence="3" id="KW-0904">Protein phosphatase</keyword>
<dbReference type="InterPro" id="IPR023485">
    <property type="entry name" value="Ptyr_pPase"/>
</dbReference>
<dbReference type="SUPFAM" id="SSF52788">
    <property type="entry name" value="Phosphotyrosine protein phosphatases I"/>
    <property type="match status" value="1"/>
</dbReference>
<dbReference type="Proteomes" id="UP000214880">
    <property type="component" value="Unassembled WGS sequence"/>
</dbReference>
<reference evidence="6 7" key="1">
    <citation type="submission" date="2016-10" db="EMBL/GenBank/DDBJ databases">
        <authorList>
            <person name="de Groot N.N."/>
        </authorList>
    </citation>
    <scope>NUCLEOTIDE SEQUENCE [LARGE SCALE GENOMIC DNA]</scope>
    <source>
        <strain evidence="6 7">DSM 1736</strain>
    </source>
</reference>
<feature type="active site" evidence="4">
    <location>
        <position position="14"/>
    </location>
</feature>
<dbReference type="PANTHER" id="PTHR11717:SF31">
    <property type="entry name" value="LOW MOLECULAR WEIGHT PROTEIN-TYROSINE-PHOSPHATASE ETP-RELATED"/>
    <property type="match status" value="1"/>
</dbReference>
<dbReference type="GO" id="GO:0004725">
    <property type="term" value="F:protein tyrosine phosphatase activity"/>
    <property type="evidence" value="ECO:0007669"/>
    <property type="project" value="InterPro"/>
</dbReference>
<dbReference type="PRINTS" id="PR00719">
    <property type="entry name" value="LMWPTPASE"/>
</dbReference>
<dbReference type="InterPro" id="IPR017867">
    <property type="entry name" value="Tyr_phospatase_low_mol_wt"/>
</dbReference>
<comment type="similarity">
    <text evidence="1">Belongs to the low molecular weight phosphotyrosine protein phosphatase family.</text>
</comment>
<keyword evidence="7" id="KW-1185">Reference proteome</keyword>
<accession>A0A1G9QS41</accession>
<evidence type="ECO:0000256" key="4">
    <source>
        <dbReference type="PIRSR" id="PIRSR617867-1"/>
    </source>
</evidence>
<dbReference type="SMART" id="SM00226">
    <property type="entry name" value="LMWPc"/>
    <property type="match status" value="1"/>
</dbReference>
<dbReference type="InterPro" id="IPR050438">
    <property type="entry name" value="LMW_PTPase"/>
</dbReference>
<dbReference type="InterPro" id="IPR036196">
    <property type="entry name" value="Ptyr_pPase_sf"/>
</dbReference>
<dbReference type="AlphaFoldDB" id="A0A1G9QS41"/>
<evidence type="ECO:0000313" key="7">
    <source>
        <dbReference type="Proteomes" id="UP000214880"/>
    </source>
</evidence>
<feature type="active site" description="Nucleophile" evidence="4">
    <location>
        <position position="8"/>
    </location>
</feature>
<name>A0A1G9QS41_9FIRM</name>
<dbReference type="Pfam" id="PF01451">
    <property type="entry name" value="LMWPc"/>
    <property type="match status" value="1"/>
</dbReference>
<evidence type="ECO:0000259" key="5">
    <source>
        <dbReference type="SMART" id="SM00226"/>
    </source>
</evidence>
<dbReference type="EMBL" id="FNHB01000002">
    <property type="protein sequence ID" value="SDM13804.1"/>
    <property type="molecule type" value="Genomic_DNA"/>
</dbReference>
<gene>
    <name evidence="6" type="ORF">SAMN04488502_102279</name>
</gene>
<sequence length="156" mass="16416">MLRILFVCTGNTCRSPMAEAILKEKVRQHQLEDKIRVFSAGVAAGAEAPASTGAYLAMSAKGIDLTSHYSRQLLPKDVEAADLVLTMTAGHKGAVLHIVPSAGDKLYTLAEFAGGAGQVTDPFGGSAEIYQACAAQIEQLLEQAWEKITALAGKKG</sequence>
<dbReference type="Gene3D" id="3.40.50.2300">
    <property type="match status" value="1"/>
</dbReference>
<dbReference type="OrthoDB" id="9784339at2"/>
<dbReference type="RefSeq" id="WP_092070696.1">
    <property type="nucleotide sequence ID" value="NZ_FNHB01000002.1"/>
</dbReference>
<dbReference type="STRING" id="146817.SAMN04488502_102279"/>
<proteinExistence type="inferred from homology"/>
<evidence type="ECO:0000313" key="6">
    <source>
        <dbReference type="EMBL" id="SDM13804.1"/>
    </source>
</evidence>
<feature type="active site" description="Proton donor" evidence="4">
    <location>
        <position position="121"/>
    </location>
</feature>
<evidence type="ECO:0000256" key="3">
    <source>
        <dbReference type="ARBA" id="ARBA00022912"/>
    </source>
</evidence>
<organism evidence="6 7">
    <name type="scientific">Dendrosporobacter quercicolus</name>
    <dbReference type="NCBI Taxonomy" id="146817"/>
    <lineage>
        <taxon>Bacteria</taxon>
        <taxon>Bacillati</taxon>
        <taxon>Bacillota</taxon>
        <taxon>Negativicutes</taxon>
        <taxon>Selenomonadales</taxon>
        <taxon>Sporomusaceae</taxon>
        <taxon>Dendrosporobacter</taxon>
    </lineage>
</organism>
<evidence type="ECO:0000256" key="1">
    <source>
        <dbReference type="ARBA" id="ARBA00011063"/>
    </source>
</evidence>
<protein>
    <submittedName>
        <fullName evidence="6">Protein-tyrosine phosphatase</fullName>
    </submittedName>
</protein>
<dbReference type="PANTHER" id="PTHR11717">
    <property type="entry name" value="LOW MOLECULAR WEIGHT PROTEIN TYROSINE PHOSPHATASE"/>
    <property type="match status" value="1"/>
</dbReference>
<keyword evidence="2" id="KW-0378">Hydrolase</keyword>
<dbReference type="CDD" id="cd16344">
    <property type="entry name" value="LMWPAP"/>
    <property type="match status" value="1"/>
</dbReference>